<reference evidence="1 2" key="1">
    <citation type="submission" date="2015-04" db="EMBL/GenBank/DDBJ databases">
        <authorList>
            <person name="Syromyatnikov M.Y."/>
            <person name="Popov V.N."/>
        </authorList>
    </citation>
    <scope>NUCLEOTIDE SEQUENCE [LARGE SCALE GENOMIC DNA]</scope>
</reference>
<gene>
    <name evidence="1" type="ORF">CLUMA_CG003327</name>
</gene>
<dbReference type="AlphaFoldDB" id="A0A1J1HNB0"/>
<sequence length="180" mass="21361">MKRAGKYFSIVLKNEFHGKDFSFVHISYFVHSRKKSYLQIKLHNFFLLRLSKQATSSRGNKCFIVSQNSLHDSFIQDSHKQRNILLHSVTETTKCSGKRYERELLNCSGVCVIPRNKQDQSAKITLRRVSMLRQVSSHKRSNKRRNDYVEEPDYYHNFSRLIKPQSERKKIFHVSCFDEI</sequence>
<name>A0A1J1HNB0_9DIPT</name>
<evidence type="ECO:0000313" key="2">
    <source>
        <dbReference type="Proteomes" id="UP000183832"/>
    </source>
</evidence>
<proteinExistence type="predicted"/>
<protein>
    <submittedName>
        <fullName evidence="1">CLUMA_CG003327, isoform A</fullName>
    </submittedName>
</protein>
<keyword evidence="2" id="KW-1185">Reference proteome</keyword>
<accession>A0A1J1HNB0</accession>
<organism evidence="1 2">
    <name type="scientific">Clunio marinus</name>
    <dbReference type="NCBI Taxonomy" id="568069"/>
    <lineage>
        <taxon>Eukaryota</taxon>
        <taxon>Metazoa</taxon>
        <taxon>Ecdysozoa</taxon>
        <taxon>Arthropoda</taxon>
        <taxon>Hexapoda</taxon>
        <taxon>Insecta</taxon>
        <taxon>Pterygota</taxon>
        <taxon>Neoptera</taxon>
        <taxon>Endopterygota</taxon>
        <taxon>Diptera</taxon>
        <taxon>Nematocera</taxon>
        <taxon>Chironomoidea</taxon>
        <taxon>Chironomidae</taxon>
        <taxon>Clunio</taxon>
    </lineage>
</organism>
<dbReference type="Proteomes" id="UP000183832">
    <property type="component" value="Unassembled WGS sequence"/>
</dbReference>
<dbReference type="EMBL" id="CVRI01000013">
    <property type="protein sequence ID" value="CRK89544.1"/>
    <property type="molecule type" value="Genomic_DNA"/>
</dbReference>
<evidence type="ECO:0000313" key="1">
    <source>
        <dbReference type="EMBL" id="CRK89544.1"/>
    </source>
</evidence>